<gene>
    <name evidence="1" type="ORF">AB5J58_21470</name>
</gene>
<protein>
    <submittedName>
        <fullName evidence="1">Uncharacterized protein</fullName>
    </submittedName>
</protein>
<dbReference type="AlphaFoldDB" id="A0AB39M8P0"/>
<sequence length="328" mass="35884">MIEGQPFEEVLSAAVSHEVGAIDAAWQGDWPRAVDQAKKVIEALPGTTEIRRYQALWHYLLGSWAVAASRSDGQPHWKDLADRHFGDARAAARGTQWLRDITTDANRLLAPLAPTVEAAEDPLDTWVIEAVTANPARTSAKQYVAQEKTVREGLVQVNHKPFEAALDALGRLMGADVLPRSGEEAQPDSVWMFGDHWWIAVEAKSEAAAEKEVPVRDIREACGHLSYAAAQTGRTVPDGSITFLATPQTDVAKVGDWVADKPVFLVSPQLMLQVADQVLGAWDAIRAQTRELQPEAARPMVAALLIRHQALPSQWLPTLTARLIGLPQ</sequence>
<reference evidence="1" key="1">
    <citation type="submission" date="2024-07" db="EMBL/GenBank/DDBJ databases">
        <authorList>
            <person name="Yu S.T."/>
        </authorList>
    </citation>
    <scope>NUCLEOTIDE SEQUENCE</scope>
    <source>
        <strain evidence="1">R08</strain>
    </source>
</reference>
<evidence type="ECO:0000313" key="1">
    <source>
        <dbReference type="EMBL" id="XDQ02612.1"/>
    </source>
</evidence>
<dbReference type="EMBL" id="CP163431">
    <property type="protein sequence ID" value="XDQ02612.1"/>
    <property type="molecule type" value="Genomic_DNA"/>
</dbReference>
<accession>A0AB39M8P0</accession>
<organism evidence="1">
    <name type="scientific">Streptomyces sp. R08</name>
    <dbReference type="NCBI Taxonomy" id="3238624"/>
    <lineage>
        <taxon>Bacteria</taxon>
        <taxon>Bacillati</taxon>
        <taxon>Actinomycetota</taxon>
        <taxon>Actinomycetes</taxon>
        <taxon>Kitasatosporales</taxon>
        <taxon>Streptomycetaceae</taxon>
        <taxon>Streptomyces</taxon>
    </lineage>
</organism>
<dbReference type="RefSeq" id="WP_369188723.1">
    <property type="nucleotide sequence ID" value="NZ_CP163431.1"/>
</dbReference>
<proteinExistence type="predicted"/>
<name>A0AB39M8P0_9ACTN</name>